<name>A0A533QFE3_9BACT</name>
<comment type="caution">
    <text evidence="1">The sequence shown here is derived from an EMBL/GenBank/DDBJ whole genome shotgun (WGS) entry which is preliminary data.</text>
</comment>
<dbReference type="AlphaFoldDB" id="A0A533QFE3"/>
<reference evidence="1 2" key="1">
    <citation type="submission" date="2019-04" db="EMBL/GenBank/DDBJ databases">
        <title>Genome of a novel bacterium Candidatus Jettenia ecosi reconstructed from metagenome of an anammox bioreactor.</title>
        <authorList>
            <person name="Mardanov A.V."/>
            <person name="Beletsky A.V."/>
            <person name="Ravin N.V."/>
            <person name="Botchkova E.A."/>
            <person name="Litti Y.V."/>
            <person name="Nozhevnikova A.N."/>
        </authorList>
    </citation>
    <scope>NUCLEOTIDE SEQUENCE [LARGE SCALE GENOMIC DNA]</scope>
    <source>
        <strain evidence="1">J2</strain>
    </source>
</reference>
<evidence type="ECO:0000313" key="2">
    <source>
        <dbReference type="Proteomes" id="UP000319783"/>
    </source>
</evidence>
<dbReference type="Proteomes" id="UP000319783">
    <property type="component" value="Unassembled WGS sequence"/>
</dbReference>
<dbReference type="EMBL" id="SULG01000004">
    <property type="protein sequence ID" value="TLD43342.1"/>
    <property type="molecule type" value="Genomic_DNA"/>
</dbReference>
<evidence type="ECO:0000313" key="1">
    <source>
        <dbReference type="EMBL" id="TLD43342.1"/>
    </source>
</evidence>
<organism evidence="1 2">
    <name type="scientific">Candidatus Jettenia ecosi</name>
    <dbReference type="NCBI Taxonomy" id="2494326"/>
    <lineage>
        <taxon>Bacteria</taxon>
        <taxon>Pseudomonadati</taxon>
        <taxon>Planctomycetota</taxon>
        <taxon>Candidatus Brocadiia</taxon>
        <taxon>Candidatus Brocadiales</taxon>
        <taxon>Candidatus Brocadiaceae</taxon>
        <taxon>Candidatus Jettenia</taxon>
    </lineage>
</organism>
<sequence>MRKITKKRIGHWWKNPKNELFDESHTLRTYWDEEKYCFRCGNCNTEVKEGTVCKCAKENT</sequence>
<protein>
    <submittedName>
        <fullName evidence="1">Uncharacterized protein</fullName>
    </submittedName>
</protein>
<proteinExistence type="predicted"/>
<gene>
    <name evidence="1" type="ORF">JETT_0347</name>
</gene>
<accession>A0A533QFE3</accession>